<dbReference type="AlphaFoldDB" id="W1J8I5"/>
<dbReference type="Proteomes" id="UP000019197">
    <property type="component" value="Unassembled WGS sequence"/>
</dbReference>
<reference evidence="1 2" key="1">
    <citation type="submission" date="2013-11" db="EMBL/GenBank/DDBJ databases">
        <title>Draft genome sequence and annotation of the entomopathogenic bacterium, Xenorhabdus cabanillasi strain JM26.</title>
        <authorList>
            <person name="Gualtieri M."/>
            <person name="Ogier J.C."/>
            <person name="Pages S."/>
            <person name="Givaudan A."/>
            <person name="Gaudriault S."/>
        </authorList>
    </citation>
    <scope>NUCLEOTIDE SEQUENCE [LARGE SCALE GENOMIC DNA]</scope>
    <source>
        <strain evidence="1 2">JM26</strain>
    </source>
</reference>
<name>W1J8I5_9GAMM</name>
<comment type="caution">
    <text evidence="1">The sequence shown here is derived from an EMBL/GenBank/DDBJ whole genome shotgun (WGS) entry which is preliminary data.</text>
</comment>
<proteinExistence type="predicted"/>
<evidence type="ECO:0000313" key="1">
    <source>
        <dbReference type="EMBL" id="CDL85810.1"/>
    </source>
</evidence>
<organism evidence="1 2">
    <name type="scientific">Xenorhabdus cabanillasii JM26</name>
    <dbReference type="NCBI Taxonomy" id="1427517"/>
    <lineage>
        <taxon>Bacteria</taxon>
        <taxon>Pseudomonadati</taxon>
        <taxon>Pseudomonadota</taxon>
        <taxon>Gammaproteobacteria</taxon>
        <taxon>Enterobacterales</taxon>
        <taxon>Morganellaceae</taxon>
        <taxon>Xenorhabdus</taxon>
    </lineage>
</organism>
<protein>
    <submittedName>
        <fullName evidence="1">Uncharacterized protein</fullName>
    </submittedName>
</protein>
<gene>
    <name evidence="1" type="ORF">XCR1_2410002</name>
</gene>
<accession>W1J8I5</accession>
<sequence>MWTIEAHYRLLTAYWVWLYGLNQRRFSHPADKGFMTDECGTAIDILALVYNVLWSGVCVQSCCGYGRRGRKGGISS</sequence>
<dbReference type="EMBL" id="CBXE010000159">
    <property type="protein sequence ID" value="CDL85810.1"/>
    <property type="molecule type" value="Genomic_DNA"/>
</dbReference>
<evidence type="ECO:0000313" key="2">
    <source>
        <dbReference type="Proteomes" id="UP000019197"/>
    </source>
</evidence>